<feature type="region of interest" description="Disordered" evidence="1">
    <location>
        <begin position="31"/>
        <end position="56"/>
    </location>
</feature>
<name>A0ABT9NU74_9ACTN</name>
<evidence type="ECO:0000313" key="2">
    <source>
        <dbReference type="EMBL" id="MDP9823977.1"/>
    </source>
</evidence>
<keyword evidence="3" id="KW-1185">Reference proteome</keyword>
<proteinExistence type="predicted"/>
<reference evidence="2 3" key="1">
    <citation type="submission" date="2023-07" db="EMBL/GenBank/DDBJ databases">
        <title>Sequencing the genomes of 1000 actinobacteria strains.</title>
        <authorList>
            <person name="Klenk H.-P."/>
        </authorList>
    </citation>
    <scope>NUCLEOTIDE SEQUENCE [LARGE SCALE GENOMIC DNA]</scope>
    <source>
        <strain evidence="2 3">GD13</strain>
    </source>
</reference>
<protein>
    <submittedName>
        <fullName evidence="2">Glycosyltransferase involved in cell wall biosynthesis</fullName>
    </submittedName>
</protein>
<comment type="caution">
    <text evidence="2">The sequence shown here is derived from an EMBL/GenBank/DDBJ whole genome shotgun (WGS) entry which is preliminary data.</text>
</comment>
<dbReference type="EMBL" id="JAUSQM010000001">
    <property type="protein sequence ID" value="MDP9823977.1"/>
    <property type="molecule type" value="Genomic_DNA"/>
</dbReference>
<dbReference type="RefSeq" id="WP_306825399.1">
    <property type="nucleotide sequence ID" value="NZ_JAUSQM010000001.1"/>
</dbReference>
<evidence type="ECO:0000313" key="3">
    <source>
        <dbReference type="Proteomes" id="UP001240447"/>
    </source>
</evidence>
<accession>A0ABT9NU74</accession>
<sequence>MSIAEVARPQSHRTITVASVPAGHVYVRHLDPVEPPGPPGVRRLPDPPVPGSEDRAADQRWWPPVMLDPRWAAEADYDVFHLHFGFDARDPEDLAELVRTIQGRGKSLVYTAHDLRNPHHRDRELHDRQLDVLVPAADALVTLTTGAAAEIERRWGRTALVVPHPHVVPFARMRAAQAMREAQRRAGTPARAFRVGLHVKSLRESMDPERLLPTLIRAVDAIPGGELVVNAHTDVMAATEGRRASLARVLREAAAREQITLQVHDYYSDDELWDYLCGLDVSVLPYRFGTHSGWLEACRDVGTAVIAPTCGYYADQAPVMSYTHTEDDFDPASLEEAVHQAHRGRPATPVGPVARRRQREEIAAAHLALYADLVDARS</sequence>
<dbReference type="Proteomes" id="UP001240447">
    <property type="component" value="Unassembled WGS sequence"/>
</dbReference>
<organism evidence="2 3">
    <name type="scientific">Nocardioides massiliensis</name>
    <dbReference type="NCBI Taxonomy" id="1325935"/>
    <lineage>
        <taxon>Bacteria</taxon>
        <taxon>Bacillati</taxon>
        <taxon>Actinomycetota</taxon>
        <taxon>Actinomycetes</taxon>
        <taxon>Propionibacteriales</taxon>
        <taxon>Nocardioidaceae</taxon>
        <taxon>Nocardioides</taxon>
    </lineage>
</organism>
<dbReference type="Gene3D" id="3.40.50.2000">
    <property type="entry name" value="Glycogen Phosphorylase B"/>
    <property type="match status" value="2"/>
</dbReference>
<evidence type="ECO:0000256" key="1">
    <source>
        <dbReference type="SAM" id="MobiDB-lite"/>
    </source>
</evidence>
<dbReference type="SUPFAM" id="SSF53756">
    <property type="entry name" value="UDP-Glycosyltransferase/glycogen phosphorylase"/>
    <property type="match status" value="1"/>
</dbReference>
<gene>
    <name evidence="2" type="ORF">J2S59_003786</name>
</gene>